<dbReference type="OrthoDB" id="426882at2759"/>
<keyword evidence="2" id="KW-1185">Reference proteome</keyword>
<accession>A0A9N9URE3</accession>
<reference evidence="2" key="1">
    <citation type="submission" date="2019-06" db="EMBL/GenBank/DDBJ databases">
        <authorList>
            <person name="Broberg M."/>
        </authorList>
    </citation>
    <scope>NUCLEOTIDE SEQUENCE [LARGE SCALE GENOMIC DNA]</scope>
</reference>
<dbReference type="SUPFAM" id="SSF50022">
    <property type="entry name" value="ISP domain"/>
    <property type="match status" value="1"/>
</dbReference>
<dbReference type="PANTHER" id="PTHR43756">
    <property type="entry name" value="CHOLINE MONOOXYGENASE, CHLOROPLASTIC"/>
    <property type="match status" value="1"/>
</dbReference>
<organism evidence="1 2">
    <name type="scientific">Clonostachys byssicola</name>
    <dbReference type="NCBI Taxonomy" id="160290"/>
    <lineage>
        <taxon>Eukaryota</taxon>
        <taxon>Fungi</taxon>
        <taxon>Dikarya</taxon>
        <taxon>Ascomycota</taxon>
        <taxon>Pezizomycotina</taxon>
        <taxon>Sordariomycetes</taxon>
        <taxon>Hypocreomycetidae</taxon>
        <taxon>Hypocreales</taxon>
        <taxon>Bionectriaceae</taxon>
        <taxon>Clonostachys</taxon>
    </lineage>
</organism>
<dbReference type="PANTHER" id="PTHR43756:SF3">
    <property type="entry name" value="CHOLINE MONOOXYGENASE, CHLOROPLASTIC"/>
    <property type="match status" value="1"/>
</dbReference>
<dbReference type="GO" id="GO:0051537">
    <property type="term" value="F:2 iron, 2 sulfur cluster binding"/>
    <property type="evidence" value="ECO:0007669"/>
    <property type="project" value="InterPro"/>
</dbReference>
<proteinExistence type="predicted"/>
<evidence type="ECO:0000313" key="1">
    <source>
        <dbReference type="EMBL" id="CAH0000554.1"/>
    </source>
</evidence>
<dbReference type="Proteomes" id="UP000754883">
    <property type="component" value="Unassembled WGS sequence"/>
</dbReference>
<protein>
    <submittedName>
        <fullName evidence="1">Uncharacterized protein</fullName>
    </submittedName>
</protein>
<gene>
    <name evidence="1" type="ORF">CBYS24578_00018216</name>
</gene>
<dbReference type="Gene3D" id="3.90.380.10">
    <property type="entry name" value="Naphthalene 1,2-dioxygenase Alpha Subunit, Chain A, domain 1"/>
    <property type="match status" value="1"/>
</dbReference>
<name>A0A9N9URE3_9HYPO</name>
<evidence type="ECO:0000313" key="2">
    <source>
        <dbReference type="Proteomes" id="UP000754883"/>
    </source>
</evidence>
<sequence length="159" mass="18383">MQFLFKLPQKRFACTTTLPAYWNTSSDLYSLERRAVFYKSWTPLGPVAKGPNAGEDYLNETAQINFIVRRASADWRSLKIFSRDSAFKIDFFPGLEELISKADFSQYPLRRPLKYAPKAKWKTMVDGYQECLHSAYAHPAFAKVYSPASYKVVNHENYS</sequence>
<dbReference type="InterPro" id="IPR001663">
    <property type="entry name" value="Rng_hydr_dOase-A"/>
</dbReference>
<dbReference type="EMBL" id="CABFNO020001554">
    <property type="protein sequence ID" value="CAH0000554.1"/>
    <property type="molecule type" value="Genomic_DNA"/>
</dbReference>
<comment type="caution">
    <text evidence="1">The sequence shown here is derived from an EMBL/GenBank/DDBJ whole genome shotgun (WGS) entry which is preliminary data.</text>
</comment>
<reference evidence="1 2" key="2">
    <citation type="submission" date="2021-10" db="EMBL/GenBank/DDBJ databases">
        <authorList>
            <person name="Piombo E."/>
        </authorList>
    </citation>
    <scope>NUCLEOTIDE SEQUENCE [LARGE SCALE GENOMIC DNA]</scope>
</reference>
<dbReference type="SUPFAM" id="SSF55961">
    <property type="entry name" value="Bet v1-like"/>
    <property type="match status" value="1"/>
</dbReference>
<dbReference type="AlphaFoldDB" id="A0A9N9URE3"/>
<dbReference type="InterPro" id="IPR036922">
    <property type="entry name" value="Rieske_2Fe-2S_sf"/>
</dbReference>